<evidence type="ECO:0000313" key="4">
    <source>
        <dbReference type="EMBL" id="CAB9511999.1"/>
    </source>
</evidence>
<comment type="caution">
    <text evidence="4">The sequence shown here is derived from an EMBL/GenBank/DDBJ whole genome shotgun (WGS) entry which is preliminary data.</text>
</comment>
<feature type="domain" description="D-isomer specific 2-hydroxyacid dehydrogenase NAD-binding" evidence="3">
    <location>
        <begin position="149"/>
        <end position="323"/>
    </location>
</feature>
<dbReference type="Proteomes" id="UP001153069">
    <property type="component" value="Unassembled WGS sequence"/>
</dbReference>
<dbReference type="InterPro" id="IPR006140">
    <property type="entry name" value="D-isomer_DH_NAD-bd"/>
</dbReference>
<dbReference type="PANTHER" id="PTHR43333">
    <property type="entry name" value="2-HACID_DH_C DOMAIN-CONTAINING PROTEIN"/>
    <property type="match status" value="1"/>
</dbReference>
<organism evidence="4 5">
    <name type="scientific">Seminavis robusta</name>
    <dbReference type="NCBI Taxonomy" id="568900"/>
    <lineage>
        <taxon>Eukaryota</taxon>
        <taxon>Sar</taxon>
        <taxon>Stramenopiles</taxon>
        <taxon>Ochrophyta</taxon>
        <taxon>Bacillariophyta</taxon>
        <taxon>Bacillariophyceae</taxon>
        <taxon>Bacillariophycidae</taxon>
        <taxon>Naviculales</taxon>
        <taxon>Naviculaceae</taxon>
        <taxon>Seminavis</taxon>
    </lineage>
</organism>
<evidence type="ECO:0000256" key="1">
    <source>
        <dbReference type="ARBA" id="ARBA00023002"/>
    </source>
</evidence>
<accession>A0A9N8E591</accession>
<dbReference type="OrthoDB" id="298012at2759"/>
<evidence type="ECO:0000313" key="5">
    <source>
        <dbReference type="Proteomes" id="UP001153069"/>
    </source>
</evidence>
<proteinExistence type="predicted"/>
<dbReference type="SUPFAM" id="SSF51735">
    <property type="entry name" value="NAD(P)-binding Rossmann-fold domains"/>
    <property type="match status" value="1"/>
</dbReference>
<evidence type="ECO:0000259" key="3">
    <source>
        <dbReference type="Pfam" id="PF02826"/>
    </source>
</evidence>
<dbReference type="GO" id="GO:0016491">
    <property type="term" value="F:oxidoreductase activity"/>
    <property type="evidence" value="ECO:0007669"/>
    <property type="project" value="UniProtKB-KW"/>
</dbReference>
<dbReference type="InterPro" id="IPR036291">
    <property type="entry name" value="NAD(P)-bd_dom_sf"/>
</dbReference>
<dbReference type="PANTHER" id="PTHR43333:SF1">
    <property type="entry name" value="D-ISOMER SPECIFIC 2-HYDROXYACID DEHYDROGENASE NAD-BINDING DOMAIN-CONTAINING PROTEIN"/>
    <property type="match status" value="1"/>
</dbReference>
<dbReference type="CDD" id="cd05300">
    <property type="entry name" value="2-Hacid_dh_1"/>
    <property type="match status" value="1"/>
</dbReference>
<dbReference type="Gene3D" id="3.40.50.720">
    <property type="entry name" value="NAD(P)-binding Rossmann-like Domain"/>
    <property type="match status" value="2"/>
</dbReference>
<protein>
    <submittedName>
        <fullName evidence="4">Glyoxylate/hydroxypyruvate reductase</fullName>
    </submittedName>
</protein>
<keyword evidence="5" id="KW-1185">Reference proteome</keyword>
<dbReference type="InterPro" id="IPR029753">
    <property type="entry name" value="D-isomer_DH_CS"/>
</dbReference>
<dbReference type="AlphaFoldDB" id="A0A9N8E591"/>
<dbReference type="PROSITE" id="PS00671">
    <property type="entry name" value="D_2_HYDROXYACID_DH_3"/>
    <property type="match status" value="1"/>
</dbReference>
<dbReference type="GO" id="GO:0051287">
    <property type="term" value="F:NAD binding"/>
    <property type="evidence" value="ECO:0007669"/>
    <property type="project" value="InterPro"/>
</dbReference>
<sequence>MTSAGNWNRENTKPKNYNADLSIKQAARILVLGSRDDPTMVRVFEDETKLPDQTTIVGVGTKRDDFDWDALRREPPTVILVTTKGIKDLLAELLTTPEFASSIQWVHAKSAGIEHCTSPALAASTVVMSNAKGHFSSTLAEYGMMACSYFAKDLPRLLQQQQDSNWEKYSILELRGATMGIVGYGDIGRATAKLAHAYGMKVIALKRRRVLDDDKDAYCEKIYCASQDPTALNTVCAESDYIYVAAPLTPETEGLIGKDQLAVMKSNAVLINVGRGPVLDEKAVIDALTMGRIKGAALDVFEQEPLPADSPLWKLKNVLLSPHNMDQTDSFQHEATDFFLDENLPRFLRGLPLYNVVDKAAGY</sequence>
<dbReference type="EMBL" id="CAICTM010000512">
    <property type="protein sequence ID" value="CAB9511999.1"/>
    <property type="molecule type" value="Genomic_DNA"/>
</dbReference>
<gene>
    <name evidence="4" type="ORF">SEMRO_513_G157880.1</name>
</gene>
<reference evidence="4" key="1">
    <citation type="submission" date="2020-06" db="EMBL/GenBank/DDBJ databases">
        <authorList>
            <consortium name="Plant Systems Biology data submission"/>
        </authorList>
    </citation>
    <scope>NUCLEOTIDE SEQUENCE</scope>
    <source>
        <strain evidence="4">D6</strain>
    </source>
</reference>
<evidence type="ECO:0000256" key="2">
    <source>
        <dbReference type="ARBA" id="ARBA00023027"/>
    </source>
</evidence>
<keyword evidence="1" id="KW-0560">Oxidoreductase</keyword>
<name>A0A9N8E591_9STRA</name>
<dbReference type="Pfam" id="PF02826">
    <property type="entry name" value="2-Hacid_dh_C"/>
    <property type="match status" value="1"/>
</dbReference>
<keyword evidence="2" id="KW-0520">NAD</keyword>